<keyword evidence="2" id="KW-1185">Reference proteome</keyword>
<proteinExistence type="predicted"/>
<dbReference type="AlphaFoldDB" id="A1ZZ24"/>
<name>A1ZZ24_MICM2</name>
<gene>
    <name evidence="1" type="ORF">M23134_02711</name>
</gene>
<dbReference type="EMBL" id="AAWS01000072">
    <property type="protein sequence ID" value="EAY24346.1"/>
    <property type="molecule type" value="Genomic_DNA"/>
</dbReference>
<evidence type="ECO:0000313" key="2">
    <source>
        <dbReference type="Proteomes" id="UP000004095"/>
    </source>
</evidence>
<sequence>MLAVGTMLVACGKKNKQAVSKVHIPKTASIAAVIDLKQISEKAPNWRDVFKADFLQKLDVDIDSKQVAGLQQLVERVISSIDQDEKLSVFNGQVSKDRNKNHFALTFVIADVAAFEKALTTDKGITIVKNKDSKHVFLDNKTILSWKEGSGLLVGYEFKAANRNKELVSKVAELRKTTAADALDNNNQKFKALLGENHDIAIWANQQETRNFSPSVEMYSKLSPTIANLINATKYGTSYIDFLEGKIVMNGKTMFDGKATEKYQTVLGISNENVIKSLPIKDPLLLMSLSISMKDIRKIMEEENAYDKFDAEALKTLQELDLTVKDVAEMLSGDLVAAVEDLELNNLQKASAKLVLGIGLNNRKVLEKLLSKYTEMGLLQKQDNIYRPVIPLLGFDPQIIVTDDAVFLTATEEFKEAITSAKATNLNEEMLKKTKESNFMLFLRPSEILRKIPKENFSDELLEELLPKIESVIVNTLPAKKEVLEGNVTVYFKDKKTNALQQLLSLKPQKVNN</sequence>
<protein>
    <submittedName>
        <fullName evidence="1">Uncharacterized protein</fullName>
    </submittedName>
</protein>
<reference evidence="1 2" key="1">
    <citation type="submission" date="2007-01" db="EMBL/GenBank/DDBJ databases">
        <authorList>
            <person name="Haygood M."/>
            <person name="Podell S."/>
            <person name="Anderson C."/>
            <person name="Hopkinson B."/>
            <person name="Roe K."/>
            <person name="Barbeau K."/>
            <person name="Gaasterland T."/>
            <person name="Ferriera S."/>
            <person name="Johnson J."/>
            <person name="Kravitz S."/>
            <person name="Beeson K."/>
            <person name="Sutton G."/>
            <person name="Rogers Y.-H."/>
            <person name="Friedman R."/>
            <person name="Frazier M."/>
            <person name="Venter J.C."/>
        </authorList>
    </citation>
    <scope>NUCLEOTIDE SEQUENCE [LARGE SCALE GENOMIC DNA]</scope>
    <source>
        <strain evidence="1 2">ATCC 23134</strain>
    </source>
</reference>
<dbReference type="Proteomes" id="UP000004095">
    <property type="component" value="Unassembled WGS sequence"/>
</dbReference>
<evidence type="ECO:0000313" key="1">
    <source>
        <dbReference type="EMBL" id="EAY24346.1"/>
    </source>
</evidence>
<organism evidence="1 2">
    <name type="scientific">Microscilla marina ATCC 23134</name>
    <dbReference type="NCBI Taxonomy" id="313606"/>
    <lineage>
        <taxon>Bacteria</taxon>
        <taxon>Pseudomonadati</taxon>
        <taxon>Bacteroidota</taxon>
        <taxon>Cytophagia</taxon>
        <taxon>Cytophagales</taxon>
        <taxon>Microscillaceae</taxon>
        <taxon>Microscilla</taxon>
    </lineage>
</organism>
<comment type="caution">
    <text evidence="1">The sequence shown here is derived from an EMBL/GenBank/DDBJ whole genome shotgun (WGS) entry which is preliminary data.</text>
</comment>
<accession>A1ZZ24</accession>